<keyword evidence="2" id="KW-1185">Reference proteome</keyword>
<sequence length="62" mass="6507">DMVDELVIDCVASLTTLLEDSIFLPLGCTFLGKGDMGAQDLEGKVDGGIGQVTHKDNRGAVK</sequence>
<gene>
    <name evidence="1" type="ORF">KI387_037812</name>
</gene>
<name>A0AA38FTG1_TAXCH</name>
<evidence type="ECO:0000313" key="2">
    <source>
        <dbReference type="Proteomes" id="UP000824469"/>
    </source>
</evidence>
<comment type="caution">
    <text evidence="1">The sequence shown here is derived from an EMBL/GenBank/DDBJ whole genome shotgun (WGS) entry which is preliminary data.</text>
</comment>
<organism evidence="1 2">
    <name type="scientific">Taxus chinensis</name>
    <name type="common">Chinese yew</name>
    <name type="synonym">Taxus wallichiana var. chinensis</name>
    <dbReference type="NCBI Taxonomy" id="29808"/>
    <lineage>
        <taxon>Eukaryota</taxon>
        <taxon>Viridiplantae</taxon>
        <taxon>Streptophyta</taxon>
        <taxon>Embryophyta</taxon>
        <taxon>Tracheophyta</taxon>
        <taxon>Spermatophyta</taxon>
        <taxon>Pinopsida</taxon>
        <taxon>Pinidae</taxon>
        <taxon>Conifers II</taxon>
        <taxon>Cupressales</taxon>
        <taxon>Taxaceae</taxon>
        <taxon>Taxus</taxon>
    </lineage>
</organism>
<dbReference type="AlphaFoldDB" id="A0AA38FTG1"/>
<protein>
    <submittedName>
        <fullName evidence="1">Uncharacterized protein</fullName>
    </submittedName>
</protein>
<dbReference type="Proteomes" id="UP000824469">
    <property type="component" value="Unassembled WGS sequence"/>
</dbReference>
<accession>A0AA38FTG1</accession>
<dbReference type="EMBL" id="JAHRHJ020000007">
    <property type="protein sequence ID" value="KAH9309901.1"/>
    <property type="molecule type" value="Genomic_DNA"/>
</dbReference>
<reference evidence="1 2" key="1">
    <citation type="journal article" date="2021" name="Nat. Plants">
        <title>The Taxus genome provides insights into paclitaxel biosynthesis.</title>
        <authorList>
            <person name="Xiong X."/>
            <person name="Gou J."/>
            <person name="Liao Q."/>
            <person name="Li Y."/>
            <person name="Zhou Q."/>
            <person name="Bi G."/>
            <person name="Li C."/>
            <person name="Du R."/>
            <person name="Wang X."/>
            <person name="Sun T."/>
            <person name="Guo L."/>
            <person name="Liang H."/>
            <person name="Lu P."/>
            <person name="Wu Y."/>
            <person name="Zhang Z."/>
            <person name="Ro D.K."/>
            <person name="Shang Y."/>
            <person name="Huang S."/>
            <person name="Yan J."/>
        </authorList>
    </citation>
    <scope>NUCLEOTIDE SEQUENCE [LARGE SCALE GENOMIC DNA]</scope>
    <source>
        <strain evidence="1">Ta-2019</strain>
    </source>
</reference>
<evidence type="ECO:0000313" key="1">
    <source>
        <dbReference type="EMBL" id="KAH9309901.1"/>
    </source>
</evidence>
<feature type="non-terminal residue" evidence="1">
    <location>
        <position position="1"/>
    </location>
</feature>
<proteinExistence type="predicted"/>
<feature type="non-terminal residue" evidence="1">
    <location>
        <position position="62"/>
    </location>
</feature>